<dbReference type="PANTHER" id="PTHR37299">
    <property type="entry name" value="TRANSCRIPTIONAL REGULATOR-RELATED"/>
    <property type="match status" value="1"/>
</dbReference>
<dbReference type="GO" id="GO:0000156">
    <property type="term" value="F:phosphorelay response regulator activity"/>
    <property type="evidence" value="ECO:0007669"/>
    <property type="project" value="InterPro"/>
</dbReference>
<organism evidence="3">
    <name type="scientific">marine metagenome</name>
    <dbReference type="NCBI Taxonomy" id="408172"/>
    <lineage>
        <taxon>unclassified sequences</taxon>
        <taxon>metagenomes</taxon>
        <taxon>ecological metagenomes</taxon>
    </lineage>
</organism>
<protein>
    <recommendedName>
        <fullName evidence="4">Response regulatory domain-containing protein</fullName>
    </recommendedName>
</protein>
<dbReference type="InterPro" id="IPR007492">
    <property type="entry name" value="LytTR_DNA-bd_dom"/>
</dbReference>
<dbReference type="PANTHER" id="PTHR37299:SF1">
    <property type="entry name" value="STAGE 0 SPORULATION PROTEIN A HOMOLOG"/>
    <property type="match status" value="1"/>
</dbReference>
<dbReference type="Pfam" id="PF04397">
    <property type="entry name" value="LytTR"/>
    <property type="match status" value="1"/>
</dbReference>
<evidence type="ECO:0000259" key="2">
    <source>
        <dbReference type="PROSITE" id="PS50930"/>
    </source>
</evidence>
<dbReference type="Gene3D" id="2.20.25.10">
    <property type="match status" value="1"/>
</dbReference>
<dbReference type="InterPro" id="IPR011006">
    <property type="entry name" value="CheY-like_superfamily"/>
</dbReference>
<sequence length="260" mass="29545">MTLRVLIADDEQLARNELRFQLERFDGIDVVDQAANGPEAVTLAETLAPDLVLLDIQMPGLTGFEVARQLLERKVSSHVVFVTAFDQYAIEAFEVNAIDYLLKPVESARLSQTIQRVQRLVASGSPTDGTITENALEQMVRYVAERQNHRRRLALKMNESFLLVQTEDIVYASLVDEVITVVTTAVTGTSNCRTLDELHSHLDPAVFWRVHRSHLVNINKVKEIVPWVSRNYMLRMQDEKGTEIPVSRAQTKRLREHLSL</sequence>
<dbReference type="PROSITE" id="PS50110">
    <property type="entry name" value="RESPONSE_REGULATORY"/>
    <property type="match status" value="1"/>
</dbReference>
<dbReference type="AlphaFoldDB" id="A0A381U1F1"/>
<dbReference type="CDD" id="cd17532">
    <property type="entry name" value="REC_LytTR_AlgR-like"/>
    <property type="match status" value="1"/>
</dbReference>
<dbReference type="Gene3D" id="3.40.50.2300">
    <property type="match status" value="1"/>
</dbReference>
<evidence type="ECO:0000313" key="3">
    <source>
        <dbReference type="EMBL" id="SVA21904.1"/>
    </source>
</evidence>
<dbReference type="InterPro" id="IPR001789">
    <property type="entry name" value="Sig_transdc_resp-reg_receiver"/>
</dbReference>
<feature type="domain" description="HTH LytTR-type" evidence="2">
    <location>
        <begin position="153"/>
        <end position="260"/>
    </location>
</feature>
<dbReference type="PROSITE" id="PS50930">
    <property type="entry name" value="HTH_LYTTR"/>
    <property type="match status" value="1"/>
</dbReference>
<proteinExistence type="predicted"/>
<evidence type="ECO:0000259" key="1">
    <source>
        <dbReference type="PROSITE" id="PS50110"/>
    </source>
</evidence>
<dbReference type="EMBL" id="UINC01005529">
    <property type="protein sequence ID" value="SVA21904.1"/>
    <property type="molecule type" value="Genomic_DNA"/>
</dbReference>
<accession>A0A381U1F1</accession>
<dbReference type="InterPro" id="IPR046947">
    <property type="entry name" value="LytR-like"/>
</dbReference>
<name>A0A381U1F1_9ZZZZ</name>
<dbReference type="SMART" id="SM00448">
    <property type="entry name" value="REC"/>
    <property type="match status" value="1"/>
</dbReference>
<gene>
    <name evidence="3" type="ORF">METZ01_LOCUS74758</name>
</gene>
<reference evidence="3" key="1">
    <citation type="submission" date="2018-05" db="EMBL/GenBank/DDBJ databases">
        <authorList>
            <person name="Lanie J.A."/>
            <person name="Ng W.-L."/>
            <person name="Kazmierczak K.M."/>
            <person name="Andrzejewski T.M."/>
            <person name="Davidsen T.M."/>
            <person name="Wayne K.J."/>
            <person name="Tettelin H."/>
            <person name="Glass J.I."/>
            <person name="Rusch D."/>
            <person name="Podicherti R."/>
            <person name="Tsui H.-C.T."/>
            <person name="Winkler M.E."/>
        </authorList>
    </citation>
    <scope>NUCLEOTIDE SEQUENCE</scope>
</reference>
<dbReference type="GO" id="GO:0003677">
    <property type="term" value="F:DNA binding"/>
    <property type="evidence" value="ECO:0007669"/>
    <property type="project" value="InterPro"/>
</dbReference>
<evidence type="ECO:0008006" key="4">
    <source>
        <dbReference type="Google" id="ProtNLM"/>
    </source>
</evidence>
<dbReference type="SMART" id="SM00850">
    <property type="entry name" value="LytTR"/>
    <property type="match status" value="1"/>
</dbReference>
<dbReference type="SUPFAM" id="SSF52172">
    <property type="entry name" value="CheY-like"/>
    <property type="match status" value="1"/>
</dbReference>
<feature type="domain" description="Response regulatory" evidence="1">
    <location>
        <begin position="4"/>
        <end position="118"/>
    </location>
</feature>
<dbReference type="Pfam" id="PF00072">
    <property type="entry name" value="Response_reg"/>
    <property type="match status" value="1"/>
</dbReference>
<dbReference type="Gene3D" id="2.40.50.40">
    <property type="match status" value="1"/>
</dbReference>